<dbReference type="AGR" id="Xenbase:XB-GENE-29097179"/>
<organism evidence="1 2">
    <name type="scientific">Xenopus tropicalis</name>
    <name type="common">Western clawed frog</name>
    <name type="synonym">Silurana tropicalis</name>
    <dbReference type="NCBI Taxonomy" id="8364"/>
    <lineage>
        <taxon>Eukaryota</taxon>
        <taxon>Metazoa</taxon>
        <taxon>Chordata</taxon>
        <taxon>Craniata</taxon>
        <taxon>Vertebrata</taxon>
        <taxon>Euteleostomi</taxon>
        <taxon>Amphibia</taxon>
        <taxon>Batrachia</taxon>
        <taxon>Anura</taxon>
        <taxon>Pipoidea</taxon>
        <taxon>Pipidae</taxon>
        <taxon>Xenopodinae</taxon>
        <taxon>Xenopus</taxon>
        <taxon>Silurana</taxon>
    </lineage>
</organism>
<gene>
    <name evidence="2 3" type="primary">LOC116411531</name>
</gene>
<protein>
    <submittedName>
        <fullName evidence="2">Uncharacterized protein LOC116411531</fullName>
    </submittedName>
</protein>
<dbReference type="RefSeq" id="XP_031759815.1">
    <property type="nucleotide sequence ID" value="XM_031903955.1"/>
</dbReference>
<dbReference type="Xenbase" id="XB-GENE-29097179">
    <property type="gene designation" value="LOC116411531"/>
</dbReference>
<evidence type="ECO:0000313" key="2">
    <source>
        <dbReference type="RefSeq" id="XP_031759815.1"/>
    </source>
</evidence>
<accession>A0A8J1JS42</accession>
<proteinExistence type="predicted"/>
<dbReference type="KEGG" id="xtr:116411531"/>
<dbReference type="AlphaFoldDB" id="A0A8J1JS42"/>
<keyword evidence="1" id="KW-1185">Reference proteome</keyword>
<name>A0A8J1JS42_XENTR</name>
<reference evidence="2" key="1">
    <citation type="submission" date="2025-08" db="UniProtKB">
        <authorList>
            <consortium name="RefSeq"/>
        </authorList>
    </citation>
    <scope>IDENTIFICATION</scope>
    <source>
        <strain evidence="2">Nigerian</strain>
        <tissue evidence="2">Liver and blood</tissue>
    </source>
</reference>
<sequence length="280" mass="29249">MTKMYCPGEPGPTDVCNLRQGDVTQEMPAAASPSEVPVCVESGCCVIPGLAEPKSGELAEAEASPSETPFCVESGCCVTPGLAEPESGELAEAEASPSETPFCVESGCCVTPGLAEPERSCCKPASLAEAEASPSETPVCVESGCCLIPGLAEPKSGELAEAEASPSETPFCVESGCCVTPGLAEPKSEKGCMEEREEDLPSPVDWLLVREDQSYDLSTDNGNAQVWSICPGNSGLQELKVPSGMESNPSDQMIMIGWNIPICYLPIPGFAFFHQASAIW</sequence>
<evidence type="ECO:0000313" key="1">
    <source>
        <dbReference type="Proteomes" id="UP000008143"/>
    </source>
</evidence>
<evidence type="ECO:0000313" key="3">
    <source>
        <dbReference type="Xenbase" id="XB-GENE-29097179"/>
    </source>
</evidence>
<dbReference type="Proteomes" id="UP000008143">
    <property type="component" value="Chromosome 6"/>
</dbReference>
<dbReference type="GeneID" id="116411531"/>